<dbReference type="InterPro" id="IPR036056">
    <property type="entry name" value="Fibrinogen-like_C"/>
</dbReference>
<keyword evidence="1 3" id="KW-0245">EGF-like domain</keyword>
<feature type="domain" description="EGF-like" evidence="4">
    <location>
        <begin position="230"/>
        <end position="269"/>
    </location>
</feature>
<dbReference type="Pfam" id="PF12947">
    <property type="entry name" value="EGF_3"/>
    <property type="match status" value="1"/>
</dbReference>
<dbReference type="CDD" id="cd00053">
    <property type="entry name" value="EGF"/>
    <property type="match status" value="1"/>
</dbReference>
<keyword evidence="7" id="KW-1185">Reference proteome</keyword>
<feature type="domain" description="Fibrinogen C-terminal" evidence="5">
    <location>
        <begin position="19"/>
        <end position="156"/>
    </location>
</feature>
<proteinExistence type="predicted"/>
<evidence type="ECO:0000259" key="4">
    <source>
        <dbReference type="PROSITE" id="PS50026"/>
    </source>
</evidence>
<dbReference type="PROSITE" id="PS51406">
    <property type="entry name" value="FIBRINOGEN_C_2"/>
    <property type="match status" value="2"/>
</dbReference>
<sequence>MSFPFERNINARGLSYFFYQQSEYPKDCEEARGQCSSGNLSGVYIIKPDGYPHPFEVYCNNDIASGGWTVIQRANDGSVTFDRSWEDYKTGFGFLSAEFWIGNDKLSYLTNQAVYELRIDMIMADGSSFYVKYSSFRISDEVSHYALVLAEGYSGNSSCVVSTCLPGMTHKGCSCQQLCDDPVGMTGCIPDCDEICEPDGCFVSEKDAFILNGESYIDISCTENCICIDNQLSCNRNYECSPNATCKEKNGERKCYCNEGYEGDGEICNALYSDCYDAYQAGERQDGVYTILPTGWSGSPFNVSCDMTTAGGGWTILQRRTDGLTDFYRDWDDYKHGFGSIEEGHDLWLGNEKINSLTNQAAYKLRVDIRTSSNVPLHAEFTSFRIGDESLKYQINVTGYSGDAGNYLGICINGGKFSTRDQDNDGCSVQDFAEGHRGAWWYNTAACSYYDVCTECRYSYSYCHYFETRSSCNNNAAALNLSGDYNGGNGENIYWNNWNYCNLNSAEMKIRPSSV</sequence>
<dbReference type="Gene3D" id="2.10.25.10">
    <property type="entry name" value="Laminin"/>
    <property type="match status" value="1"/>
</dbReference>
<dbReference type="InterPro" id="IPR050373">
    <property type="entry name" value="Fibrinogen_C-term_domain"/>
</dbReference>
<dbReference type="NCBIfam" id="NF040941">
    <property type="entry name" value="GGGWT_bact"/>
    <property type="match status" value="2"/>
</dbReference>
<dbReference type="PANTHER" id="PTHR19143">
    <property type="entry name" value="FIBRINOGEN/TENASCIN/ANGIOPOEITIN"/>
    <property type="match status" value="1"/>
</dbReference>
<evidence type="ECO:0000313" key="6">
    <source>
        <dbReference type="EMBL" id="KAJ8050526.1"/>
    </source>
</evidence>
<dbReference type="SUPFAM" id="SSF56496">
    <property type="entry name" value="Fibrinogen C-terminal domain-like"/>
    <property type="match status" value="2"/>
</dbReference>
<organism evidence="6 7">
    <name type="scientific">Holothuria leucospilota</name>
    <name type="common">Black long sea cucumber</name>
    <name type="synonym">Mertensiothuria leucospilota</name>
    <dbReference type="NCBI Taxonomy" id="206669"/>
    <lineage>
        <taxon>Eukaryota</taxon>
        <taxon>Metazoa</taxon>
        <taxon>Echinodermata</taxon>
        <taxon>Eleutherozoa</taxon>
        <taxon>Echinozoa</taxon>
        <taxon>Holothuroidea</taxon>
        <taxon>Aspidochirotacea</taxon>
        <taxon>Aspidochirotida</taxon>
        <taxon>Holothuriidae</taxon>
        <taxon>Holothuria</taxon>
    </lineage>
</organism>
<dbReference type="Proteomes" id="UP001152320">
    <property type="component" value="Chromosome 1"/>
</dbReference>
<keyword evidence="2" id="KW-1015">Disulfide bond</keyword>
<protein>
    <submittedName>
        <fullName evidence="6">Fibrinogen C domain-containing protein 1-A</fullName>
    </submittedName>
</protein>
<dbReference type="SMART" id="SM00186">
    <property type="entry name" value="FBG"/>
    <property type="match status" value="2"/>
</dbReference>
<dbReference type="AlphaFoldDB" id="A0A9Q1CSZ9"/>
<evidence type="ECO:0000256" key="2">
    <source>
        <dbReference type="ARBA" id="ARBA00023157"/>
    </source>
</evidence>
<feature type="domain" description="Fibrinogen C-terminal" evidence="5">
    <location>
        <begin position="266"/>
        <end position="447"/>
    </location>
</feature>
<reference evidence="6" key="1">
    <citation type="submission" date="2021-10" db="EMBL/GenBank/DDBJ databases">
        <title>Tropical sea cucumber genome reveals ecological adaptation and Cuvierian tubules defense mechanism.</title>
        <authorList>
            <person name="Chen T."/>
        </authorList>
    </citation>
    <scope>NUCLEOTIDE SEQUENCE</scope>
    <source>
        <strain evidence="6">Nanhai2018</strain>
        <tissue evidence="6">Muscle</tissue>
    </source>
</reference>
<gene>
    <name evidence="6" type="ORF">HOLleu_03758</name>
</gene>
<dbReference type="EMBL" id="JAIZAY010000001">
    <property type="protein sequence ID" value="KAJ8050526.1"/>
    <property type="molecule type" value="Genomic_DNA"/>
</dbReference>
<dbReference type="InterPro" id="IPR014716">
    <property type="entry name" value="Fibrinogen_a/b/g_C_1"/>
</dbReference>
<evidence type="ECO:0000256" key="3">
    <source>
        <dbReference type="PROSITE-ProRule" id="PRU00076"/>
    </source>
</evidence>
<dbReference type="Pfam" id="PF00147">
    <property type="entry name" value="Fibrinogen_C"/>
    <property type="match status" value="2"/>
</dbReference>
<dbReference type="PROSITE" id="PS50026">
    <property type="entry name" value="EGF_3"/>
    <property type="match status" value="1"/>
</dbReference>
<evidence type="ECO:0000313" key="7">
    <source>
        <dbReference type="Proteomes" id="UP001152320"/>
    </source>
</evidence>
<dbReference type="GO" id="GO:0005615">
    <property type="term" value="C:extracellular space"/>
    <property type="evidence" value="ECO:0007669"/>
    <property type="project" value="TreeGrafter"/>
</dbReference>
<dbReference type="InterPro" id="IPR024731">
    <property type="entry name" value="NELL2-like_EGF"/>
</dbReference>
<comment type="caution">
    <text evidence="6">The sequence shown here is derived from an EMBL/GenBank/DDBJ whole genome shotgun (WGS) entry which is preliminary data.</text>
</comment>
<evidence type="ECO:0000256" key="1">
    <source>
        <dbReference type="ARBA" id="ARBA00022536"/>
    </source>
</evidence>
<dbReference type="InterPro" id="IPR002181">
    <property type="entry name" value="Fibrinogen_a/b/g_C_dom"/>
</dbReference>
<name>A0A9Q1CSZ9_HOLLE</name>
<accession>A0A9Q1CSZ9</accession>
<dbReference type="PROSITE" id="PS01186">
    <property type="entry name" value="EGF_2"/>
    <property type="match status" value="1"/>
</dbReference>
<evidence type="ECO:0000259" key="5">
    <source>
        <dbReference type="PROSITE" id="PS51406"/>
    </source>
</evidence>
<comment type="caution">
    <text evidence="3">Lacks conserved residue(s) required for the propagation of feature annotation.</text>
</comment>
<dbReference type="Gene3D" id="3.90.215.10">
    <property type="entry name" value="Gamma Fibrinogen, chain A, domain 1"/>
    <property type="match status" value="2"/>
</dbReference>
<dbReference type="InterPro" id="IPR000742">
    <property type="entry name" value="EGF"/>
</dbReference>
<dbReference type="CDD" id="cd00087">
    <property type="entry name" value="FReD"/>
    <property type="match status" value="1"/>
</dbReference>